<dbReference type="STRING" id="133385.A0A2T9Y674"/>
<sequence>MSDTPVHLTAGQIANAEIAALRQQIIDGKNSFNGLAEQHSKLESKFNKLFSAYSANESELVKAKQDFESLN</sequence>
<dbReference type="OrthoDB" id="5562002at2759"/>
<dbReference type="Proteomes" id="UP000245383">
    <property type="component" value="Unassembled WGS sequence"/>
</dbReference>
<organism evidence="1 2">
    <name type="scientific">Smittium simulii</name>
    <dbReference type="NCBI Taxonomy" id="133385"/>
    <lineage>
        <taxon>Eukaryota</taxon>
        <taxon>Fungi</taxon>
        <taxon>Fungi incertae sedis</taxon>
        <taxon>Zoopagomycota</taxon>
        <taxon>Kickxellomycotina</taxon>
        <taxon>Harpellomycetes</taxon>
        <taxon>Harpellales</taxon>
        <taxon>Legeriomycetaceae</taxon>
        <taxon>Smittium</taxon>
    </lineage>
</organism>
<evidence type="ECO:0000313" key="2">
    <source>
        <dbReference type="Proteomes" id="UP000245383"/>
    </source>
</evidence>
<reference evidence="1 2" key="1">
    <citation type="journal article" date="2018" name="MBio">
        <title>Comparative Genomics Reveals the Core Gene Toolbox for the Fungus-Insect Symbiosis.</title>
        <authorList>
            <person name="Wang Y."/>
            <person name="Stata M."/>
            <person name="Wang W."/>
            <person name="Stajich J.E."/>
            <person name="White M.M."/>
            <person name="Moncalvo J.M."/>
        </authorList>
    </citation>
    <scope>NUCLEOTIDE SEQUENCE [LARGE SCALE GENOMIC DNA]</scope>
    <source>
        <strain evidence="1 2">SWE-8-4</strain>
    </source>
</reference>
<evidence type="ECO:0000313" key="1">
    <source>
        <dbReference type="EMBL" id="PVU87817.1"/>
    </source>
</evidence>
<dbReference type="AlphaFoldDB" id="A0A2T9Y674"/>
<gene>
    <name evidence="1" type="ORF">BB561_006158</name>
</gene>
<proteinExistence type="predicted"/>
<dbReference type="EMBL" id="MBFR01000442">
    <property type="protein sequence ID" value="PVU87817.1"/>
    <property type="molecule type" value="Genomic_DNA"/>
</dbReference>
<protein>
    <submittedName>
        <fullName evidence="1">Uncharacterized protein</fullName>
    </submittedName>
</protein>
<accession>A0A2T9Y674</accession>
<name>A0A2T9Y674_9FUNG</name>
<keyword evidence="2" id="KW-1185">Reference proteome</keyword>
<comment type="caution">
    <text evidence="1">The sequence shown here is derived from an EMBL/GenBank/DDBJ whole genome shotgun (WGS) entry which is preliminary data.</text>
</comment>